<dbReference type="GO" id="GO:0006508">
    <property type="term" value="P:proteolysis"/>
    <property type="evidence" value="ECO:0007669"/>
    <property type="project" value="InterPro"/>
</dbReference>
<evidence type="ECO:0000313" key="3">
    <source>
        <dbReference type="Proteomes" id="UP001458880"/>
    </source>
</evidence>
<sequence>MHSFQKTTFPNIRTQSPAQPSTSQPNPFFNQQRFPQQIQHFQPPLRYPTQQPFPPYTFPNQNRFQQPKPSEHPKNCTNKNNGKQKTKNNTNTNQGWEPEQPELEHLEFNCQHAIRLPYIVISEINAKLLIDTGASASSMPTKKSESEFPEYILYSPFTVTTMHGITQHDYILEILSLATSNAYGQTHKFNIVDFSKKYDGTLGLKLLDEMGAGIYFKQKVLRTSLRSSLKSNYTLKIRRSTSDLENEEFFDYQSIEIYKKY</sequence>
<dbReference type="Proteomes" id="UP001458880">
    <property type="component" value="Unassembled WGS sequence"/>
</dbReference>
<dbReference type="InterPro" id="IPR001969">
    <property type="entry name" value="Aspartic_peptidase_AS"/>
</dbReference>
<comment type="caution">
    <text evidence="2">The sequence shown here is derived from an EMBL/GenBank/DDBJ whole genome shotgun (WGS) entry which is preliminary data.</text>
</comment>
<gene>
    <name evidence="2" type="ORF">QE152_g19552</name>
</gene>
<dbReference type="EMBL" id="JASPKY010000186">
    <property type="protein sequence ID" value="KAK9722644.1"/>
    <property type="molecule type" value="Genomic_DNA"/>
</dbReference>
<feature type="compositionally biased region" description="Low complexity" evidence="1">
    <location>
        <begin position="24"/>
        <end position="50"/>
    </location>
</feature>
<dbReference type="GO" id="GO:0004190">
    <property type="term" value="F:aspartic-type endopeptidase activity"/>
    <property type="evidence" value="ECO:0007669"/>
    <property type="project" value="InterPro"/>
</dbReference>
<name>A0AAW1KNC8_POPJA</name>
<accession>A0AAW1KNC8</accession>
<dbReference type="SUPFAM" id="SSF50630">
    <property type="entry name" value="Acid proteases"/>
    <property type="match status" value="1"/>
</dbReference>
<evidence type="ECO:0000256" key="1">
    <source>
        <dbReference type="SAM" id="MobiDB-lite"/>
    </source>
</evidence>
<feature type="compositionally biased region" description="Low complexity" evidence="1">
    <location>
        <begin position="75"/>
        <end position="95"/>
    </location>
</feature>
<evidence type="ECO:0000313" key="2">
    <source>
        <dbReference type="EMBL" id="KAK9722644.1"/>
    </source>
</evidence>
<organism evidence="2 3">
    <name type="scientific">Popillia japonica</name>
    <name type="common">Japanese beetle</name>
    <dbReference type="NCBI Taxonomy" id="7064"/>
    <lineage>
        <taxon>Eukaryota</taxon>
        <taxon>Metazoa</taxon>
        <taxon>Ecdysozoa</taxon>
        <taxon>Arthropoda</taxon>
        <taxon>Hexapoda</taxon>
        <taxon>Insecta</taxon>
        <taxon>Pterygota</taxon>
        <taxon>Neoptera</taxon>
        <taxon>Endopterygota</taxon>
        <taxon>Coleoptera</taxon>
        <taxon>Polyphaga</taxon>
        <taxon>Scarabaeiformia</taxon>
        <taxon>Scarabaeidae</taxon>
        <taxon>Rutelinae</taxon>
        <taxon>Popillia</taxon>
    </lineage>
</organism>
<protein>
    <submittedName>
        <fullName evidence="2">Uncharacterized protein</fullName>
    </submittedName>
</protein>
<dbReference type="AlphaFoldDB" id="A0AAW1KNC8"/>
<dbReference type="Gene3D" id="2.40.70.10">
    <property type="entry name" value="Acid Proteases"/>
    <property type="match status" value="1"/>
</dbReference>
<proteinExistence type="predicted"/>
<keyword evidence="3" id="KW-1185">Reference proteome</keyword>
<reference evidence="2 3" key="1">
    <citation type="journal article" date="2024" name="BMC Genomics">
        <title>De novo assembly and annotation of Popillia japonica's genome with initial clues to its potential as an invasive pest.</title>
        <authorList>
            <person name="Cucini C."/>
            <person name="Boschi S."/>
            <person name="Funari R."/>
            <person name="Cardaioli E."/>
            <person name="Iannotti N."/>
            <person name="Marturano G."/>
            <person name="Paoli F."/>
            <person name="Bruttini M."/>
            <person name="Carapelli A."/>
            <person name="Frati F."/>
            <person name="Nardi F."/>
        </authorList>
    </citation>
    <scope>NUCLEOTIDE SEQUENCE [LARGE SCALE GENOMIC DNA]</scope>
    <source>
        <strain evidence="2">DMR45628</strain>
    </source>
</reference>
<dbReference type="InterPro" id="IPR021109">
    <property type="entry name" value="Peptidase_aspartic_dom_sf"/>
</dbReference>
<feature type="compositionally biased region" description="Polar residues" evidence="1">
    <location>
        <begin position="1"/>
        <end position="23"/>
    </location>
</feature>
<feature type="region of interest" description="Disordered" evidence="1">
    <location>
        <begin position="1"/>
        <end position="97"/>
    </location>
</feature>
<dbReference type="PROSITE" id="PS00141">
    <property type="entry name" value="ASP_PROTEASE"/>
    <property type="match status" value="1"/>
</dbReference>